<proteinExistence type="predicted"/>
<sequence>MTQTPFESIISWVRKGYPEGIDPTEFPPLLALLTRVLDETQVTQVALTLAREHGADTPLTEERIHNAIAQVTEKTPNAEEINQVASRLAAAGWPLTSEVSAR</sequence>
<accession>A0A848KYX8</accession>
<protein>
    <submittedName>
        <fullName evidence="1">DUF3349 domain-containing protein</fullName>
    </submittedName>
</protein>
<name>A0A848KYX8_9ACTN</name>
<reference evidence="1 2" key="1">
    <citation type="submission" date="2020-04" db="EMBL/GenBank/DDBJ databases">
        <title>Gordonia sp. nov. TBRC 11910.</title>
        <authorList>
            <person name="Suriyachadkun C."/>
        </authorList>
    </citation>
    <scope>NUCLEOTIDE SEQUENCE [LARGE SCALE GENOMIC DNA]</scope>
    <source>
        <strain evidence="1 2">TBRC 11910</strain>
    </source>
</reference>
<dbReference type="InterPro" id="IPR021784">
    <property type="entry name" value="DUF3349"/>
</dbReference>
<evidence type="ECO:0000313" key="2">
    <source>
        <dbReference type="Proteomes" id="UP000550729"/>
    </source>
</evidence>
<dbReference type="RefSeq" id="WP_170196431.1">
    <property type="nucleotide sequence ID" value="NZ_JABBNB010000028.1"/>
</dbReference>
<dbReference type="EMBL" id="JABBNB010000028">
    <property type="protein sequence ID" value="NMO03934.1"/>
    <property type="molecule type" value="Genomic_DNA"/>
</dbReference>
<dbReference type="Proteomes" id="UP000550729">
    <property type="component" value="Unassembled WGS sequence"/>
</dbReference>
<organism evidence="1 2">
    <name type="scientific">Gordonia asplenii</name>
    <dbReference type="NCBI Taxonomy" id="2725283"/>
    <lineage>
        <taxon>Bacteria</taxon>
        <taxon>Bacillati</taxon>
        <taxon>Actinomycetota</taxon>
        <taxon>Actinomycetes</taxon>
        <taxon>Mycobacteriales</taxon>
        <taxon>Gordoniaceae</taxon>
        <taxon>Gordonia</taxon>
    </lineage>
</organism>
<dbReference type="Pfam" id="PF11829">
    <property type="entry name" value="DUF3349"/>
    <property type="match status" value="1"/>
</dbReference>
<gene>
    <name evidence="1" type="ORF">HH308_22220</name>
</gene>
<evidence type="ECO:0000313" key="1">
    <source>
        <dbReference type="EMBL" id="NMO03934.1"/>
    </source>
</evidence>
<dbReference type="Gene3D" id="6.10.140.2080">
    <property type="match status" value="1"/>
</dbReference>
<dbReference type="AlphaFoldDB" id="A0A848KYX8"/>
<dbReference type="Gene3D" id="1.10.10.2390">
    <property type="match status" value="1"/>
</dbReference>
<keyword evidence="2" id="KW-1185">Reference proteome</keyword>
<comment type="caution">
    <text evidence="1">The sequence shown here is derived from an EMBL/GenBank/DDBJ whole genome shotgun (WGS) entry which is preliminary data.</text>
</comment>